<dbReference type="InParanoid" id="U2FRF0"/>
<organism evidence="3 4">
    <name type="scientific">Haloplasma contractile SSD-17B</name>
    <dbReference type="NCBI Taxonomy" id="1033810"/>
    <lineage>
        <taxon>Bacteria</taxon>
        <taxon>Bacillati</taxon>
        <taxon>Mycoplasmatota</taxon>
        <taxon>Mollicutes</taxon>
        <taxon>Haloplasmatales</taxon>
        <taxon>Haloplasmataceae</taxon>
        <taxon>Haloplasma</taxon>
    </lineage>
</organism>
<dbReference type="SUPFAM" id="SSF52972">
    <property type="entry name" value="ITPase-like"/>
    <property type="match status" value="1"/>
</dbReference>
<reference evidence="3 4" key="2">
    <citation type="journal article" date="2013" name="PLoS ONE">
        <title>INDIGO - INtegrated Data Warehouse of MIcrobial GenOmes with Examples from the Red Sea Extremophiles.</title>
        <authorList>
            <person name="Alam I."/>
            <person name="Antunes A."/>
            <person name="Kamau A.A."/>
            <person name="Ba Alawi W."/>
            <person name="Kalkatawi M."/>
            <person name="Stingl U."/>
            <person name="Bajic V.B."/>
        </authorList>
    </citation>
    <scope>NUCLEOTIDE SEQUENCE [LARGE SCALE GENOMIC DNA]</scope>
    <source>
        <strain evidence="3 4">SSD-17B</strain>
    </source>
</reference>
<protein>
    <submittedName>
        <fullName evidence="3">DITP-XTP pyrophosphatase protein</fullName>
        <ecNumber evidence="3">3.6.1.15</ecNumber>
    </submittedName>
</protein>
<dbReference type="Pfam" id="PF01725">
    <property type="entry name" value="Ham1p_like"/>
    <property type="match status" value="1"/>
</dbReference>
<dbReference type="InterPro" id="IPR002637">
    <property type="entry name" value="RdgB/HAM1"/>
</dbReference>
<evidence type="ECO:0000313" key="3">
    <source>
        <dbReference type="EMBL" id="ERJ13534.1"/>
    </source>
</evidence>
<accession>U2FRF0</accession>
<dbReference type="EC" id="3.6.1.15" evidence="3"/>
<dbReference type="Gene3D" id="3.90.950.10">
    <property type="match status" value="1"/>
</dbReference>
<comment type="similarity">
    <text evidence="1">Belongs to the HAM1 NTPase family.</text>
</comment>
<dbReference type="GO" id="GO:0047429">
    <property type="term" value="F:nucleoside triphosphate diphosphatase activity"/>
    <property type="evidence" value="ECO:0007669"/>
    <property type="project" value="InterPro"/>
</dbReference>
<dbReference type="Proteomes" id="UP000005707">
    <property type="component" value="Unassembled WGS sequence"/>
</dbReference>
<reference evidence="3 4" key="1">
    <citation type="journal article" date="2011" name="J. Bacteriol.">
        <title>Genome sequence of Haloplasma contractile, an unusual contractile bacterium from a deep-sea anoxic brine lake.</title>
        <authorList>
            <person name="Antunes A."/>
            <person name="Alam I."/>
            <person name="El Dorry H."/>
            <person name="Siam R."/>
            <person name="Robertson A."/>
            <person name="Bajic V.B."/>
            <person name="Stingl U."/>
        </authorList>
    </citation>
    <scope>NUCLEOTIDE SEQUENCE [LARGE SCALE GENOMIC DNA]</scope>
    <source>
        <strain evidence="3 4">SSD-17B</strain>
    </source>
</reference>
<dbReference type="InterPro" id="IPR029001">
    <property type="entry name" value="ITPase-like_fam"/>
</dbReference>
<evidence type="ECO:0000313" key="4">
    <source>
        <dbReference type="Proteomes" id="UP000005707"/>
    </source>
</evidence>
<keyword evidence="2 3" id="KW-0378">Hydrolase</keyword>
<dbReference type="PANTHER" id="PTHR11067">
    <property type="entry name" value="INOSINE TRIPHOSPHATE PYROPHOSPHATASE/HAM1 PROTEIN"/>
    <property type="match status" value="1"/>
</dbReference>
<dbReference type="GO" id="GO:0017111">
    <property type="term" value="F:ribonucleoside triphosphate phosphatase activity"/>
    <property type="evidence" value="ECO:0007669"/>
    <property type="project" value="UniProtKB-EC"/>
</dbReference>
<dbReference type="eggNOG" id="COG0127">
    <property type="taxonomic scope" value="Bacteria"/>
</dbReference>
<proteinExistence type="inferred from homology"/>
<name>U2FRF0_9MOLU</name>
<dbReference type="STRING" id="1033810.HLPCO_000185"/>
<comment type="caution">
    <text evidence="3">The sequence shown here is derived from an EMBL/GenBank/DDBJ whole genome shotgun (WGS) entry which is preliminary data.</text>
</comment>
<dbReference type="AlphaFoldDB" id="U2FRF0"/>
<dbReference type="EMBL" id="AFNU02000001">
    <property type="protein sequence ID" value="ERJ13534.1"/>
    <property type="molecule type" value="Genomic_DNA"/>
</dbReference>
<evidence type="ECO:0000256" key="2">
    <source>
        <dbReference type="ARBA" id="ARBA00022801"/>
    </source>
</evidence>
<dbReference type="GO" id="GO:0009143">
    <property type="term" value="P:nucleoside triphosphate catabolic process"/>
    <property type="evidence" value="ECO:0007669"/>
    <property type="project" value="InterPro"/>
</dbReference>
<dbReference type="GO" id="GO:0005829">
    <property type="term" value="C:cytosol"/>
    <property type="evidence" value="ECO:0007669"/>
    <property type="project" value="TreeGrafter"/>
</dbReference>
<dbReference type="PANTHER" id="PTHR11067:SF9">
    <property type="entry name" value="INOSINE TRIPHOSPHATE PYROPHOSPHATASE"/>
    <property type="match status" value="1"/>
</dbReference>
<sequence length="81" mass="9075">MCALAFVIPNKNPIVVEGRLDGIISIEPKGTKGFGYDPLFYIPQLKKHAAELSQEEKSAISHRGNALRELKTHLEKMLDEK</sequence>
<evidence type="ECO:0000256" key="1">
    <source>
        <dbReference type="ARBA" id="ARBA00008023"/>
    </source>
</evidence>
<gene>
    <name evidence="3" type="primary">yggV</name>
    <name evidence="3" type="ORF">HLPCO_000185</name>
</gene>
<keyword evidence="4" id="KW-1185">Reference proteome</keyword>